<dbReference type="Proteomes" id="UP000675881">
    <property type="component" value="Chromosome 12"/>
</dbReference>
<gene>
    <name evidence="1" type="ORF">LSAA_3585</name>
</gene>
<accession>A0A7R8CGM0</accession>
<protein>
    <submittedName>
        <fullName evidence="1">(salmon louse) hypothetical protein</fullName>
    </submittedName>
</protein>
<dbReference type="EMBL" id="HG994591">
    <property type="protein sequence ID" value="CAF2817168.1"/>
    <property type="molecule type" value="Genomic_DNA"/>
</dbReference>
<dbReference type="PANTHER" id="PTHR45913:SF5">
    <property type="entry name" value="GENERAL TRANSCRIPTION FACTOR II-I REPEAT DOMAIN-CONTAINING PROTEIN 2A-LIKE PROTEIN"/>
    <property type="match status" value="1"/>
</dbReference>
<dbReference type="AlphaFoldDB" id="A0A7R8CGM0"/>
<sequence>MSFAKLPAFRGTLRQNKTKLYKDPTERAEAIKHVVARYGKQSISFKVLVNSQGNFTEASYNLASYIGKHKKLFTKGEYINEALLSYKETVFDNLPNKESITSRINYIVTSFRTVQRLGLDENVDVNGIPRLAVMARYCDCDTTNMREELCFYSKCQTQLGAKDLATAKAPLQWLVSRREASNELNKKLATPRHEIPLHNHKKKLCTKMSHSDFNDVLATLSKLINFFVQREIAELRKGSQVLCKLRQDVSGRERTTLSGTAGRQPDSSDGQDLDAAPIHWMDIQDVERQLIELKSSSLWLTKFAVLQSNWNISLYSHTEHTSCNAGSFLQLRLAV</sequence>
<keyword evidence="2" id="KW-1185">Reference proteome</keyword>
<organism evidence="1 2">
    <name type="scientific">Lepeophtheirus salmonis</name>
    <name type="common">Salmon louse</name>
    <name type="synonym">Caligus salmonis</name>
    <dbReference type="NCBI Taxonomy" id="72036"/>
    <lineage>
        <taxon>Eukaryota</taxon>
        <taxon>Metazoa</taxon>
        <taxon>Ecdysozoa</taxon>
        <taxon>Arthropoda</taxon>
        <taxon>Crustacea</taxon>
        <taxon>Multicrustacea</taxon>
        <taxon>Hexanauplia</taxon>
        <taxon>Copepoda</taxon>
        <taxon>Siphonostomatoida</taxon>
        <taxon>Caligidae</taxon>
        <taxon>Lepeophtheirus</taxon>
    </lineage>
</organism>
<evidence type="ECO:0000313" key="1">
    <source>
        <dbReference type="EMBL" id="CAF2817168.1"/>
    </source>
</evidence>
<reference evidence="1" key="1">
    <citation type="submission" date="2021-02" db="EMBL/GenBank/DDBJ databases">
        <authorList>
            <person name="Bekaert M."/>
        </authorList>
    </citation>
    <scope>NUCLEOTIDE SEQUENCE</scope>
    <source>
        <strain evidence="1">IoA-00</strain>
    </source>
</reference>
<evidence type="ECO:0000313" key="2">
    <source>
        <dbReference type="Proteomes" id="UP000675881"/>
    </source>
</evidence>
<proteinExistence type="predicted"/>
<name>A0A7R8CGM0_LEPSM</name>
<dbReference type="PANTHER" id="PTHR45913">
    <property type="entry name" value="EPM2A-INTERACTING PROTEIN 1"/>
    <property type="match status" value="1"/>
</dbReference>